<dbReference type="Gene3D" id="2.30.42.10">
    <property type="match status" value="2"/>
</dbReference>
<dbReference type="SUPFAM" id="SSF50494">
    <property type="entry name" value="Trypsin-like serine proteases"/>
    <property type="match status" value="1"/>
</dbReference>
<dbReference type="PANTHER" id="PTHR43343:SF3">
    <property type="entry name" value="PROTEASE DO-LIKE 8, CHLOROPLASTIC"/>
    <property type="match status" value="1"/>
</dbReference>
<dbReference type="AlphaFoldDB" id="A0A7V8NQU8"/>
<dbReference type="SUPFAM" id="SSF50156">
    <property type="entry name" value="PDZ domain-like"/>
    <property type="match status" value="2"/>
</dbReference>
<dbReference type="InterPro" id="IPR001478">
    <property type="entry name" value="PDZ"/>
</dbReference>
<reference evidence="4" key="1">
    <citation type="submission" date="2020-06" db="EMBL/GenBank/DDBJ databases">
        <title>Legume-microbial interactions unlock mineral nutrients during tropical forest succession.</title>
        <authorList>
            <person name="Epihov D.Z."/>
        </authorList>
    </citation>
    <scope>NUCLEOTIDE SEQUENCE [LARGE SCALE GENOMIC DNA]</scope>
    <source>
        <strain evidence="4">Pan2503</strain>
    </source>
</reference>
<accession>A0A7V8NQU8</accession>
<dbReference type="PANTHER" id="PTHR43343">
    <property type="entry name" value="PEPTIDASE S12"/>
    <property type="match status" value="1"/>
</dbReference>
<dbReference type="InterPro" id="IPR001940">
    <property type="entry name" value="Peptidase_S1C"/>
</dbReference>
<gene>
    <name evidence="4" type="ORF">HRJ53_11955</name>
</gene>
<dbReference type="InterPro" id="IPR051201">
    <property type="entry name" value="Chloro_Bact_Ser_Proteases"/>
</dbReference>
<sequence length="435" mass="46778">MSVELERLSRRVSRAVVQIFSTGYARSEEADGGTNTAVVTRQRATGSGVILSADGYIVTNSHVVANARRVRVRVPAEMPGHPLLEPADKVLDARIVGLDRDSDLAVLKVDKTGLSFLSLGDSDLLRQGQLVMAFGNPLGLENSVSMGVVSSVARQVKPDDTMIYIQTDAPINPGNSGGPLVDVSGHVIGINTFILSQSGGNEGLGFAIPSNVVRNVYTQLRAEGHVHRSEIGVSVETITPALATGLRLAQDWGVVVADVEANEPAAKAGLEAGDIVLSLNGKTMRDARQFELNLYRYRVGQKVSLELLRGDTKLSVDVPVEEREDDPQRFADMVDPAKNTVSRLGILGIEIDRKIAAMLPELRKKYGVVVAARYGDSPYSGDSLVLGDVIYSVNTTPVTSVQALRAALDALKETDPLVMQVERRGRLLFVTMTIE</sequence>
<evidence type="ECO:0000256" key="2">
    <source>
        <dbReference type="ARBA" id="ARBA00022801"/>
    </source>
</evidence>
<name>A0A7V8NQU8_9BACT</name>
<keyword evidence="2" id="KW-0378">Hydrolase</keyword>
<dbReference type="Pfam" id="PF13365">
    <property type="entry name" value="Trypsin_2"/>
    <property type="match status" value="1"/>
</dbReference>
<evidence type="ECO:0000313" key="5">
    <source>
        <dbReference type="Proteomes" id="UP000567293"/>
    </source>
</evidence>
<keyword evidence="1" id="KW-0645">Protease</keyword>
<dbReference type="Gene3D" id="2.40.10.120">
    <property type="match status" value="1"/>
</dbReference>
<dbReference type="InterPro" id="IPR009003">
    <property type="entry name" value="Peptidase_S1_PA"/>
</dbReference>
<dbReference type="Pfam" id="PF13180">
    <property type="entry name" value="PDZ_2"/>
    <property type="match status" value="1"/>
</dbReference>
<dbReference type="GO" id="GO:0006508">
    <property type="term" value="P:proteolysis"/>
    <property type="evidence" value="ECO:0007669"/>
    <property type="project" value="UniProtKB-KW"/>
</dbReference>
<comment type="caution">
    <text evidence="4">The sequence shown here is derived from an EMBL/GenBank/DDBJ whole genome shotgun (WGS) entry which is preliminary data.</text>
</comment>
<keyword evidence="5" id="KW-1185">Reference proteome</keyword>
<dbReference type="EMBL" id="JACDQQ010001166">
    <property type="protein sequence ID" value="MBA0085701.1"/>
    <property type="molecule type" value="Genomic_DNA"/>
</dbReference>
<evidence type="ECO:0000313" key="4">
    <source>
        <dbReference type="EMBL" id="MBA0085701.1"/>
    </source>
</evidence>
<feature type="domain" description="PDZ" evidence="3">
    <location>
        <begin position="232"/>
        <end position="311"/>
    </location>
</feature>
<organism evidence="4 5">
    <name type="scientific">Candidatus Acidiferrum panamense</name>
    <dbReference type="NCBI Taxonomy" id="2741543"/>
    <lineage>
        <taxon>Bacteria</taxon>
        <taxon>Pseudomonadati</taxon>
        <taxon>Acidobacteriota</taxon>
        <taxon>Terriglobia</taxon>
        <taxon>Candidatus Acidiferrales</taxon>
        <taxon>Candidatus Acidiferrum</taxon>
    </lineage>
</organism>
<protein>
    <submittedName>
        <fullName evidence="4">Trypsin-like peptidase domain-containing protein</fullName>
    </submittedName>
</protein>
<dbReference type="InterPro" id="IPR036034">
    <property type="entry name" value="PDZ_sf"/>
</dbReference>
<proteinExistence type="predicted"/>
<dbReference type="SMART" id="SM00228">
    <property type="entry name" value="PDZ"/>
    <property type="match status" value="2"/>
</dbReference>
<dbReference type="GO" id="GO:0004252">
    <property type="term" value="F:serine-type endopeptidase activity"/>
    <property type="evidence" value="ECO:0007669"/>
    <property type="project" value="InterPro"/>
</dbReference>
<dbReference type="Proteomes" id="UP000567293">
    <property type="component" value="Unassembled WGS sequence"/>
</dbReference>
<dbReference type="PROSITE" id="PS50106">
    <property type="entry name" value="PDZ"/>
    <property type="match status" value="1"/>
</dbReference>
<evidence type="ECO:0000256" key="1">
    <source>
        <dbReference type="ARBA" id="ARBA00022670"/>
    </source>
</evidence>
<evidence type="ECO:0000259" key="3">
    <source>
        <dbReference type="PROSITE" id="PS50106"/>
    </source>
</evidence>
<dbReference type="PRINTS" id="PR00834">
    <property type="entry name" value="PROTEASES2C"/>
</dbReference>